<proteinExistence type="inferred from homology"/>
<dbReference type="PIRSF" id="PIRSF037350">
    <property type="entry name" value="Mtase_ZK1128_prd"/>
    <property type="match status" value="1"/>
</dbReference>
<evidence type="ECO:0000256" key="5">
    <source>
        <dbReference type="PIRNR" id="PIRNR037350"/>
    </source>
</evidence>
<evidence type="ECO:0000256" key="2">
    <source>
        <dbReference type="ARBA" id="ARBA00022603"/>
    </source>
</evidence>
<evidence type="ECO:0000256" key="4">
    <source>
        <dbReference type="ARBA" id="ARBA00022691"/>
    </source>
</evidence>
<dbReference type="RefSeq" id="XP_013772416.1">
    <property type="nucleotide sequence ID" value="XM_013916962.2"/>
</dbReference>
<dbReference type="PANTHER" id="PTHR13393">
    <property type="entry name" value="SAM-DEPENDENT METHYLTRANSFERASE"/>
    <property type="match status" value="1"/>
</dbReference>
<dbReference type="GeneID" id="106457531"/>
<dbReference type="PROSITE" id="PS00092">
    <property type="entry name" value="N6_MTASE"/>
    <property type="match status" value="1"/>
</dbReference>
<sequence length="597" mass="67766">MSLNRFMHPRNIYRTPPDFKELAVTYPEFRRHVKQELSGKISLDFQDPAALRALSKTLLHKDFDLEVDLPSDRLIPALPQRLNYILWVEDLLEIVKEDSASDVLEGVDIGTGASCIIPLIACRKNKWKFVATEVDAESISLAQKNVDNNGLKDSIQIIQTESGCVLKEVVEEVGKNFDFCFCNPPFFRDQWEANPEGKSRTPNRPPPISANSASDVEKVTEGGEVEFVRKMIQDSLALGTQVRVYTTMLGKKKSLKIIKNELRKQKVEQFTTTEFCQGRTMRWGVAWTFMKGVDIKKAPTMKHEKPKPPLIYIIPNELKETEYSLSEILSKIKGLMEELKITYQVTHEGKHSVHISLHANENTWSHQRRKKRKLIHKQKLANSKEEKIQHITNAPISEHSKQETLGSSSLLTAGNNQDSGEIKTKSKTEEYTKKICEKDNDSYTVEDSKNLFSKDLNGCKTHMEKEETSYDIPEDQLFTKDKHSFQSSSDVNSVALENTSDSKREEESNFLSQQAAKKQKMESTSSEATDSSGKEGEISTKRPRVGGLDVPGSYLLNCDLQLKKEGNMIILKLLCKDGASGREPMHQVLQFIKNRLK</sequence>
<keyword evidence="4" id="KW-0949">S-adenosyl-L-methionine</keyword>
<keyword evidence="2 5" id="KW-0489">Methyltransferase</keyword>
<feature type="compositionally biased region" description="Polar residues" evidence="6">
    <location>
        <begin position="488"/>
        <end position="499"/>
    </location>
</feature>
<dbReference type="Gene3D" id="3.40.50.150">
    <property type="entry name" value="Vaccinia Virus protein VP39"/>
    <property type="match status" value="1"/>
</dbReference>
<evidence type="ECO:0000256" key="6">
    <source>
        <dbReference type="SAM" id="MobiDB-lite"/>
    </source>
</evidence>
<dbReference type="EC" id="2.1.1.-" evidence="5"/>
<keyword evidence="3 5" id="KW-0808">Transferase</keyword>
<dbReference type="InterPro" id="IPR017182">
    <property type="entry name" value="METTL16/PsiM"/>
</dbReference>
<feature type="compositionally biased region" description="Polar residues" evidence="6">
    <location>
        <begin position="509"/>
        <end position="531"/>
    </location>
</feature>
<keyword evidence="7" id="KW-1185">Reference proteome</keyword>
<gene>
    <name evidence="8 9" type="primary">LOC106457531</name>
</gene>
<evidence type="ECO:0000313" key="7">
    <source>
        <dbReference type="Proteomes" id="UP000694941"/>
    </source>
</evidence>
<dbReference type="SUPFAM" id="SSF53335">
    <property type="entry name" value="S-adenosyl-L-methionine-dependent methyltransferases"/>
    <property type="match status" value="2"/>
</dbReference>
<dbReference type="PANTHER" id="PTHR13393:SF0">
    <property type="entry name" value="RNA N6-ADENOSINE-METHYLTRANSFERASE METTL16"/>
    <property type="match status" value="1"/>
</dbReference>
<feature type="region of interest" description="Disordered" evidence="6">
    <location>
        <begin position="363"/>
        <end position="404"/>
    </location>
</feature>
<dbReference type="CDD" id="cd02440">
    <property type="entry name" value="AdoMet_MTases"/>
    <property type="match status" value="1"/>
</dbReference>
<dbReference type="Proteomes" id="UP000694941">
    <property type="component" value="Unplaced"/>
</dbReference>
<accession>A0ABM1B0R2</accession>
<dbReference type="InterPro" id="IPR029063">
    <property type="entry name" value="SAM-dependent_MTases_sf"/>
</dbReference>
<reference evidence="8 9" key="1">
    <citation type="submission" date="2025-05" db="UniProtKB">
        <authorList>
            <consortium name="RefSeq"/>
        </authorList>
    </citation>
    <scope>IDENTIFICATION</scope>
    <source>
        <tissue evidence="8 9">Muscle</tissue>
    </source>
</reference>
<evidence type="ECO:0000313" key="9">
    <source>
        <dbReference type="RefSeq" id="XP_013772416.1"/>
    </source>
</evidence>
<dbReference type="InterPro" id="IPR002052">
    <property type="entry name" value="DNA_methylase_N6_adenine_CS"/>
</dbReference>
<name>A0ABM1B0R2_LIMPO</name>
<organism evidence="7 9">
    <name type="scientific">Limulus polyphemus</name>
    <name type="common">Atlantic horseshoe crab</name>
    <dbReference type="NCBI Taxonomy" id="6850"/>
    <lineage>
        <taxon>Eukaryota</taxon>
        <taxon>Metazoa</taxon>
        <taxon>Ecdysozoa</taxon>
        <taxon>Arthropoda</taxon>
        <taxon>Chelicerata</taxon>
        <taxon>Merostomata</taxon>
        <taxon>Xiphosura</taxon>
        <taxon>Limulidae</taxon>
        <taxon>Limulus</taxon>
    </lineage>
</organism>
<feature type="compositionally biased region" description="Basic residues" evidence="6">
    <location>
        <begin position="366"/>
        <end position="379"/>
    </location>
</feature>
<dbReference type="Pfam" id="PF05971">
    <property type="entry name" value="Methyltransf_10"/>
    <property type="match status" value="1"/>
</dbReference>
<feature type="region of interest" description="Disordered" evidence="6">
    <location>
        <begin position="193"/>
        <end position="215"/>
    </location>
</feature>
<dbReference type="RefSeq" id="XP_013772415.1">
    <property type="nucleotide sequence ID" value="XM_013916961.2"/>
</dbReference>
<evidence type="ECO:0000256" key="3">
    <source>
        <dbReference type="ARBA" id="ARBA00022679"/>
    </source>
</evidence>
<protein>
    <recommendedName>
        <fullName evidence="5">U6 small nuclear RNA (adenine-(43)-N(6))-methyltransferase</fullName>
        <ecNumber evidence="5">2.1.1.-</ecNumber>
    </recommendedName>
</protein>
<evidence type="ECO:0000313" key="8">
    <source>
        <dbReference type="RefSeq" id="XP_013772415.1"/>
    </source>
</evidence>
<comment type="similarity">
    <text evidence="1 5">Belongs to the methyltransferase superfamily. METTL16/RlmF family.</text>
</comment>
<dbReference type="InterPro" id="IPR010286">
    <property type="entry name" value="METTL16/RlmF"/>
</dbReference>
<feature type="region of interest" description="Disordered" evidence="6">
    <location>
        <begin position="488"/>
        <end position="546"/>
    </location>
</feature>
<evidence type="ECO:0000256" key="1">
    <source>
        <dbReference type="ARBA" id="ARBA00005878"/>
    </source>
</evidence>